<dbReference type="Gene3D" id="3.90.226.10">
    <property type="entry name" value="2-enoyl-CoA Hydratase, Chain A, domain 1"/>
    <property type="match status" value="1"/>
</dbReference>
<evidence type="ECO:0000256" key="8">
    <source>
        <dbReference type="PIRSR" id="PIRSR036421-1"/>
    </source>
</evidence>
<feature type="active site" description="Nucleophile" evidence="8">
    <location>
        <position position="1016"/>
    </location>
</feature>
<dbReference type="AlphaFoldDB" id="A0A3D4ZGY0"/>
<keyword evidence="6 7" id="KW-0720">Serine protease</keyword>
<dbReference type="GO" id="GO:0005737">
    <property type="term" value="C:cytoplasm"/>
    <property type="evidence" value="ECO:0007669"/>
    <property type="project" value="UniProtKB-SubCell"/>
</dbReference>
<sequence length="1110" mass="126143">MNLIKIICTGFLALVFSGLSAQENPLWMRYPAISPDGKTIAFCYKGDIFLVSSEGGRATQLTTHPAYDSRPVWSPDGKTIAFTSARDEGLNLYTVPVSGGTPTRLTYYSGSEIPVCFTPDGKEILYRSNVMPDAEYGQFPSGGQVYKISVDGGRPEQFLTFDAFDINFNKKGDKIIYHDYKGYEDNWRKHHKSSVCRDIWIHDLKSGEFTNLTNKQVEDRNPVFADNDENIYFLSERFGDFNVCKMSLKNPSDIKQITKHSKHPVRFLSSSEDGLLCYFFNGEIYTLQPGKQPKKLAVDIIADNTESPIAKMNWNRGASEMALSPDGKEFAFIVRGDVYVANAEYGTTKRITNTATQERSVEFSPDGRSLVYAGERNGHWNIYVARIKDKDDKSFAYAKEIEEEQITKGTNACFQPSFSPDGKEIAYLENRTEIKVINLKSKKSRTVLPAKYNYSYQDGDQWYQWSPDGRWILAKYFEHGGWQHNDIALVKADGSGEIHNLTNSGYSDQNPKWMMNGKAIIWSTDRQGMRSHGSWGAQYDIYALFLDPEAWDEFRMNKEELALHKEIKELQKRKEAEEKAKAEKKQEKKGDKADKAGKKGKKEEGDKKDEGEKEGKKAKAEENKLPELKIDFENLEDRMVRLTIHSSRLGDAVLTNDASKLYYLSAFEGGYDLWVRDFKNGSTRMLSKLNKGGGALVMSKDGRNLYLLSGGQISKVDMNSGQLKGMSYNAEFEWKKPEERAYLFDHVWQQVVDKFYDPTIHNIDWAFYKKEYARFLPYINNNYDFAEMLAELLGELNASHTGASYKGGGSSSQTAALGVFYDETFDGDGLKIKEILEKGPLDLTSGKIKPGMIIRKINNQEIKKGQDYFQILEDLSGKRVMLTIYDPSTKKEWEEYVKPTTYGNQNGLLYNRWVKQRQEMVEKLSNGKIGYVHVKSMDSPSFRKVYSEILGKYRNKEAIIVDTRYNGGGWLHEDLLHLLSGKKYAEFVPRGQFIGEDPFTQWNKPSAVLVSESNYSNAHGFPWAYKELGLGKVIGMPVPGTMTAVWWETLMDPSLVFGIPQVGMKDNQGRILENMQLEPDIKVTNDPASAMKGRDLQLEAAVESLMKEIK</sequence>
<dbReference type="Pfam" id="PF26549">
    <property type="entry name" value="Tricorn_N"/>
    <property type="match status" value="1"/>
</dbReference>
<evidence type="ECO:0000259" key="11">
    <source>
        <dbReference type="Pfam" id="PF14684"/>
    </source>
</evidence>
<dbReference type="Gene3D" id="2.120.10.60">
    <property type="entry name" value="Tricorn protease N-terminal domain"/>
    <property type="match status" value="2"/>
</dbReference>
<dbReference type="EMBL" id="JAKNDN010000060">
    <property type="protein sequence ID" value="MCG4962152.1"/>
    <property type="molecule type" value="Genomic_DNA"/>
</dbReference>
<comment type="caution">
    <text evidence="14">The sequence shown here is derived from an EMBL/GenBank/DDBJ whole genome shotgun (WGS) entry which is preliminary data.</text>
</comment>
<evidence type="ECO:0000256" key="4">
    <source>
        <dbReference type="ARBA" id="ARBA00022670"/>
    </source>
</evidence>
<dbReference type="SUPFAM" id="SSF50156">
    <property type="entry name" value="PDZ domain-like"/>
    <property type="match status" value="1"/>
</dbReference>
<dbReference type="InterPro" id="IPR005151">
    <property type="entry name" value="Tail-specific_protease"/>
</dbReference>
<dbReference type="SUPFAM" id="SSF52096">
    <property type="entry name" value="ClpP/crotonase"/>
    <property type="match status" value="1"/>
</dbReference>
<feature type="domain" description="Tricorn protease C1" evidence="11">
    <location>
        <begin position="737"/>
        <end position="794"/>
    </location>
</feature>
<comment type="function">
    <text evidence="7">Degrades oligopeptides.</text>
</comment>
<accession>A0A3D4ZGY0</accession>
<dbReference type="Gene3D" id="3.30.750.44">
    <property type="match status" value="1"/>
</dbReference>
<keyword evidence="4 7" id="KW-0645">Protease</keyword>
<evidence type="ECO:0000313" key="12">
    <source>
        <dbReference type="EMBL" id="MCG4962152.1"/>
    </source>
</evidence>
<reference evidence="13" key="3">
    <citation type="submission" date="2023-01" db="EMBL/GenBank/DDBJ databases">
        <title>Human gut microbiome strain richness.</title>
        <authorList>
            <person name="Chen-Liaw A."/>
        </authorList>
    </citation>
    <scope>NUCLEOTIDE SEQUENCE</scope>
    <source>
        <strain evidence="13">RTP21484st1_B7_RTP21484_190118</strain>
    </source>
</reference>
<comment type="subcellular location">
    <subcellularLocation>
        <location evidence="1 7">Cytoplasm</location>
    </subcellularLocation>
</comment>
<dbReference type="GO" id="GO:0008236">
    <property type="term" value="F:serine-type peptidase activity"/>
    <property type="evidence" value="ECO:0007669"/>
    <property type="project" value="UniProtKB-UniRule"/>
</dbReference>
<dbReference type="Pfam" id="PF03572">
    <property type="entry name" value="Peptidase_S41"/>
    <property type="match status" value="1"/>
</dbReference>
<dbReference type="EC" id="3.4.21.-" evidence="7"/>
<protein>
    <recommendedName>
        <fullName evidence="7">Tricorn protease homolog</fullName>
        <ecNumber evidence="7">3.4.21.-</ecNumber>
    </recommendedName>
</protein>
<dbReference type="Proteomes" id="UP001199750">
    <property type="component" value="Unassembled WGS sequence"/>
</dbReference>
<evidence type="ECO:0000256" key="9">
    <source>
        <dbReference type="SAM" id="MobiDB-lite"/>
    </source>
</evidence>
<dbReference type="GO" id="GO:0006508">
    <property type="term" value="P:proteolysis"/>
    <property type="evidence" value="ECO:0007669"/>
    <property type="project" value="UniProtKB-UniRule"/>
</dbReference>
<evidence type="ECO:0000313" key="13">
    <source>
        <dbReference type="EMBL" id="MDB9223527.1"/>
    </source>
</evidence>
<evidence type="ECO:0000256" key="3">
    <source>
        <dbReference type="ARBA" id="ARBA00022490"/>
    </source>
</evidence>
<keyword evidence="3 7" id="KW-0963">Cytoplasm</keyword>
<dbReference type="InterPro" id="IPR028204">
    <property type="entry name" value="Tricorn_C1"/>
</dbReference>
<dbReference type="Proteomes" id="UP001212263">
    <property type="component" value="Unassembled WGS sequence"/>
</dbReference>
<dbReference type="PANTHER" id="PTHR43253:SF1">
    <property type="entry name" value="TRICORN PROTEASE HOMOLOG 2-RELATED"/>
    <property type="match status" value="1"/>
</dbReference>
<comment type="similarity">
    <text evidence="2 7">Belongs to the peptidase S41B family.</text>
</comment>
<name>A0A3D4ZGY0_9BACT</name>
<dbReference type="CDD" id="cd07562">
    <property type="entry name" value="Peptidase_S41_TRI"/>
    <property type="match status" value="1"/>
</dbReference>
<evidence type="ECO:0000256" key="7">
    <source>
        <dbReference type="PIRNR" id="PIRNR036421"/>
    </source>
</evidence>
<dbReference type="InterPro" id="IPR012393">
    <property type="entry name" value="Tricorn_protease"/>
</dbReference>
<evidence type="ECO:0000256" key="2">
    <source>
        <dbReference type="ARBA" id="ARBA00008524"/>
    </source>
</evidence>
<dbReference type="Gene3D" id="2.120.10.30">
    <property type="entry name" value="TolB, C-terminal domain"/>
    <property type="match status" value="1"/>
</dbReference>
<dbReference type="EMBL" id="JAQMRD010000013">
    <property type="protein sequence ID" value="MDB9223527.1"/>
    <property type="molecule type" value="Genomic_DNA"/>
</dbReference>
<dbReference type="PIRSF" id="PIRSF036421">
    <property type="entry name" value="Tricorn_protease"/>
    <property type="match status" value="1"/>
</dbReference>
<feature type="domain" description="Tail specific protease" evidence="10">
    <location>
        <begin position="928"/>
        <end position="1083"/>
    </location>
</feature>
<evidence type="ECO:0000256" key="1">
    <source>
        <dbReference type="ARBA" id="ARBA00004496"/>
    </source>
</evidence>
<reference evidence="12" key="2">
    <citation type="submission" date="2022-01" db="EMBL/GenBank/DDBJ databases">
        <title>Collection of gut derived symbiotic bacterial strains cultured from healthy donors.</title>
        <authorList>
            <person name="Lin H."/>
            <person name="Kohout C."/>
            <person name="Waligurski E."/>
            <person name="Pamer E.G."/>
        </authorList>
    </citation>
    <scope>NUCLEOTIDE SEQUENCE</scope>
    <source>
        <strain evidence="12">DFI.1.149</strain>
    </source>
</reference>
<dbReference type="Proteomes" id="UP000283426">
    <property type="component" value="Unassembled WGS sequence"/>
</dbReference>
<dbReference type="Pfam" id="PF14684">
    <property type="entry name" value="Tricorn_C1"/>
    <property type="match status" value="1"/>
</dbReference>
<dbReference type="InterPro" id="IPR036034">
    <property type="entry name" value="PDZ_sf"/>
</dbReference>
<feature type="region of interest" description="Disordered" evidence="9">
    <location>
        <begin position="577"/>
        <end position="620"/>
    </location>
</feature>
<dbReference type="InterPro" id="IPR029045">
    <property type="entry name" value="ClpP/crotonase-like_dom_sf"/>
</dbReference>
<proteinExistence type="inferred from homology"/>
<gene>
    <name evidence="14" type="ORF">DWW24_01310</name>
    <name evidence="12" type="ORF">L0P03_20245</name>
    <name evidence="13" type="ORF">PN645_10970</name>
</gene>
<dbReference type="PANTHER" id="PTHR43253">
    <property type="entry name" value="TRICORN PROTEASE HOMOLOG 2-RELATED"/>
    <property type="match status" value="1"/>
</dbReference>
<organism evidence="14 15">
    <name type="scientific">Odoribacter splanchnicus</name>
    <dbReference type="NCBI Taxonomy" id="28118"/>
    <lineage>
        <taxon>Bacteria</taxon>
        <taxon>Pseudomonadati</taxon>
        <taxon>Bacteroidota</taxon>
        <taxon>Bacteroidia</taxon>
        <taxon>Bacteroidales</taxon>
        <taxon>Odoribacteraceae</taxon>
        <taxon>Odoribacter</taxon>
    </lineage>
</organism>
<keyword evidence="5 7" id="KW-0378">Hydrolase</keyword>
<dbReference type="InterPro" id="IPR011042">
    <property type="entry name" value="6-blade_b-propeller_TolB-like"/>
</dbReference>
<reference evidence="14 15" key="1">
    <citation type="submission" date="2018-08" db="EMBL/GenBank/DDBJ databases">
        <title>A genome reference for cultivated species of the human gut microbiota.</title>
        <authorList>
            <person name="Zou Y."/>
            <person name="Xue W."/>
            <person name="Luo G."/>
        </authorList>
    </citation>
    <scope>NUCLEOTIDE SEQUENCE [LARGE SCALE GENOMIC DNA]</scope>
    <source>
        <strain evidence="14 15">AF14-6AC</strain>
    </source>
</reference>
<evidence type="ECO:0000256" key="5">
    <source>
        <dbReference type="ARBA" id="ARBA00022801"/>
    </source>
</evidence>
<dbReference type="Pfam" id="PF26550">
    <property type="entry name" value="Tricorn_2nd"/>
    <property type="match status" value="1"/>
</dbReference>
<evidence type="ECO:0000259" key="10">
    <source>
        <dbReference type="Pfam" id="PF03572"/>
    </source>
</evidence>
<evidence type="ECO:0000313" key="15">
    <source>
        <dbReference type="Proteomes" id="UP000283426"/>
    </source>
</evidence>
<feature type="active site" description="Charge relay system" evidence="8">
    <location>
        <position position="1073"/>
    </location>
</feature>
<feature type="active site" description="Charge relay system" evidence="8">
    <location>
        <position position="800"/>
    </location>
</feature>
<dbReference type="SUPFAM" id="SSF69304">
    <property type="entry name" value="Tricorn protease N-terminal domain"/>
    <property type="match status" value="2"/>
</dbReference>
<evidence type="ECO:0000256" key="6">
    <source>
        <dbReference type="ARBA" id="ARBA00022825"/>
    </source>
</evidence>
<evidence type="ECO:0000313" key="14">
    <source>
        <dbReference type="EMBL" id="RGV30340.1"/>
    </source>
</evidence>
<dbReference type="EMBL" id="QRYW01000002">
    <property type="protein sequence ID" value="RGV30340.1"/>
    <property type="molecule type" value="Genomic_DNA"/>
</dbReference>